<protein>
    <submittedName>
        <fullName evidence="2">Uncharacterized protein</fullName>
    </submittedName>
</protein>
<name>A0ABD2Q963_9PLAT</name>
<accession>A0ABD2Q963</accession>
<feature type="non-terminal residue" evidence="2">
    <location>
        <position position="159"/>
    </location>
</feature>
<keyword evidence="3" id="KW-1185">Reference proteome</keyword>
<dbReference type="EMBL" id="JBJKFK010000675">
    <property type="protein sequence ID" value="KAL3315747.1"/>
    <property type="molecule type" value="Genomic_DNA"/>
</dbReference>
<sequence length="159" mass="17456">MPTYRKSNKKQKKSINKTPITAETVIKRPKKELAVNSKPPSTSIESFDITTISPYTPCPSKFSSSSLVSINYVDCTGVVSANLKDGSTSLLSLDFIQSTSPDLLIAYMTTLDKLLHSEDPQPNVATCPAVSNHLEQSIEELTKAESFMDMLAVRVADLW</sequence>
<comment type="caution">
    <text evidence="2">The sequence shown here is derived from an EMBL/GenBank/DDBJ whole genome shotgun (WGS) entry which is preliminary data.</text>
</comment>
<gene>
    <name evidence="2" type="ORF">Ciccas_005616</name>
</gene>
<evidence type="ECO:0000256" key="1">
    <source>
        <dbReference type="SAM" id="MobiDB-lite"/>
    </source>
</evidence>
<reference evidence="2 3" key="1">
    <citation type="submission" date="2024-11" db="EMBL/GenBank/DDBJ databases">
        <title>Adaptive evolution of stress response genes in parasites aligns with host niche diversity.</title>
        <authorList>
            <person name="Hahn C."/>
            <person name="Resl P."/>
        </authorList>
    </citation>
    <scope>NUCLEOTIDE SEQUENCE [LARGE SCALE GENOMIC DNA]</scope>
    <source>
        <strain evidence="2">EGGRZ-B1_66</strain>
        <tissue evidence="2">Body</tissue>
    </source>
</reference>
<proteinExistence type="predicted"/>
<organism evidence="2 3">
    <name type="scientific">Cichlidogyrus casuarinus</name>
    <dbReference type="NCBI Taxonomy" id="1844966"/>
    <lineage>
        <taxon>Eukaryota</taxon>
        <taxon>Metazoa</taxon>
        <taxon>Spiralia</taxon>
        <taxon>Lophotrochozoa</taxon>
        <taxon>Platyhelminthes</taxon>
        <taxon>Monogenea</taxon>
        <taxon>Monopisthocotylea</taxon>
        <taxon>Dactylogyridea</taxon>
        <taxon>Ancyrocephalidae</taxon>
        <taxon>Cichlidogyrus</taxon>
    </lineage>
</organism>
<feature type="compositionally biased region" description="Basic residues" evidence="1">
    <location>
        <begin position="1"/>
        <end position="15"/>
    </location>
</feature>
<evidence type="ECO:0000313" key="2">
    <source>
        <dbReference type="EMBL" id="KAL3315747.1"/>
    </source>
</evidence>
<feature type="region of interest" description="Disordered" evidence="1">
    <location>
        <begin position="1"/>
        <end position="21"/>
    </location>
</feature>
<dbReference type="Proteomes" id="UP001626550">
    <property type="component" value="Unassembled WGS sequence"/>
</dbReference>
<dbReference type="AlphaFoldDB" id="A0ABD2Q963"/>
<evidence type="ECO:0000313" key="3">
    <source>
        <dbReference type="Proteomes" id="UP001626550"/>
    </source>
</evidence>